<feature type="transmembrane region" description="Helical" evidence="2">
    <location>
        <begin position="55"/>
        <end position="79"/>
    </location>
</feature>
<comment type="caution">
    <text evidence="3">The sequence shown here is derived from an EMBL/GenBank/DDBJ whole genome shotgun (WGS) entry which is preliminary data.</text>
</comment>
<dbReference type="Proteomes" id="UP001203852">
    <property type="component" value="Unassembled WGS sequence"/>
</dbReference>
<evidence type="ECO:0000256" key="2">
    <source>
        <dbReference type="SAM" id="Phobius"/>
    </source>
</evidence>
<dbReference type="AlphaFoldDB" id="A0AAN6ICH4"/>
<evidence type="ECO:0000313" key="4">
    <source>
        <dbReference type="Proteomes" id="UP001203852"/>
    </source>
</evidence>
<feature type="compositionally biased region" description="Pro residues" evidence="1">
    <location>
        <begin position="410"/>
        <end position="422"/>
    </location>
</feature>
<proteinExistence type="predicted"/>
<keyword evidence="2" id="KW-0812">Transmembrane</keyword>
<evidence type="ECO:0000256" key="1">
    <source>
        <dbReference type="SAM" id="MobiDB-lite"/>
    </source>
</evidence>
<gene>
    <name evidence="3" type="ORF">EDD36DRAFT_418581</name>
</gene>
<keyword evidence="2" id="KW-0472">Membrane</keyword>
<reference evidence="3" key="1">
    <citation type="journal article" date="2022" name="bioRxiv">
        <title>Deciphering the potential niche of two novel black yeast fungi from a biological soil crust based on their genomes, phenotypes, and melanin regulation.</title>
        <authorList>
            <consortium name="DOE Joint Genome Institute"/>
            <person name="Carr E.C."/>
            <person name="Barton Q."/>
            <person name="Grambo S."/>
            <person name="Sullivan M."/>
            <person name="Renfro C.M."/>
            <person name="Kuo A."/>
            <person name="Pangilinan J."/>
            <person name="Lipzen A."/>
            <person name="Keymanesh K."/>
            <person name="Savage E."/>
            <person name="Barry K."/>
            <person name="Grigoriev I.V."/>
            <person name="Riekhof W.R."/>
            <person name="Harris S.S."/>
        </authorList>
    </citation>
    <scope>NUCLEOTIDE SEQUENCE</scope>
    <source>
        <strain evidence="3">JF 03-4F</strain>
    </source>
</reference>
<dbReference type="EMBL" id="MU404354">
    <property type="protein sequence ID" value="KAI1612411.1"/>
    <property type="molecule type" value="Genomic_DNA"/>
</dbReference>
<protein>
    <submittedName>
        <fullName evidence="3">Uncharacterized protein</fullName>
    </submittedName>
</protein>
<dbReference type="InterPro" id="IPR021514">
    <property type="entry name" value="DUF3176"/>
</dbReference>
<dbReference type="Pfam" id="PF11374">
    <property type="entry name" value="DUF3176"/>
    <property type="match status" value="1"/>
</dbReference>
<name>A0AAN6ICH4_9EURO</name>
<accession>A0AAN6ICH4</accession>
<dbReference type="PANTHER" id="PTHR35394">
    <property type="entry name" value="DUF3176 DOMAIN-CONTAINING PROTEIN"/>
    <property type="match status" value="1"/>
</dbReference>
<keyword evidence="4" id="KW-1185">Reference proteome</keyword>
<dbReference type="PANTHER" id="PTHR35394:SF5">
    <property type="entry name" value="DUF3176 DOMAIN-CONTAINING PROTEIN"/>
    <property type="match status" value="1"/>
</dbReference>
<feature type="region of interest" description="Disordered" evidence="1">
    <location>
        <begin position="399"/>
        <end position="427"/>
    </location>
</feature>
<evidence type="ECO:0000313" key="3">
    <source>
        <dbReference type="EMBL" id="KAI1612411.1"/>
    </source>
</evidence>
<keyword evidence="2" id="KW-1133">Transmembrane helix</keyword>
<feature type="transmembrane region" description="Helical" evidence="2">
    <location>
        <begin position="158"/>
        <end position="177"/>
    </location>
</feature>
<organism evidence="3 4">
    <name type="scientific">Exophiala viscosa</name>
    <dbReference type="NCBI Taxonomy" id="2486360"/>
    <lineage>
        <taxon>Eukaryota</taxon>
        <taxon>Fungi</taxon>
        <taxon>Dikarya</taxon>
        <taxon>Ascomycota</taxon>
        <taxon>Pezizomycotina</taxon>
        <taxon>Eurotiomycetes</taxon>
        <taxon>Chaetothyriomycetidae</taxon>
        <taxon>Chaetothyriales</taxon>
        <taxon>Herpotrichiellaceae</taxon>
        <taxon>Exophiala</taxon>
    </lineage>
</organism>
<sequence length="639" mass="69312">MIPEKDVPVAVYSIFPKRSGSDEDFSRRYDPHTTVPLQAIRKGSSRLARLSLDNWAWEVGAAALCLCILSAIAAVLLAYDNQPVPSLPDTLSINAIISFLASIAKASLMIVLAAAIRQEKWLWFIGKPRPLDAVDSFEEASRGPYGSLRLIMTYRGSLRALLAAFITILSLGFEPFLQQLVTIEVRNVPIISDPATIRTPISYNETVTSNLGGSRLSMTALIGTLGGASGAIPSPICSSGNCTWPAYNTLGMCSICEDMTDHATVSGDIYNINLTAHLQDFAQSNQSATTSSWTPSYSFPNGNSLSVDVTLSLIPGDEVQWTLSYPRRSVWPLNIDPSLNSLWSRSWTNSTFAGLPAPLFAMGSLDTILSPNSSQILIQRATKCALTPCVRTMNTKSVPAVSSQLASSPPTAPSPLRPPAGPPRATNTEGHAQLLIQALRTALEGNTTYAQAGYFDATDPSHSYTFDATGFTQISSPWSSAGPTSNRHSRQFHLRSRRRAFQTLQNTTTAGTALRTQSIITVRWAWIAYPLSLVALGLAALTLTIIATHTQKMALWKESTLPLLFRYAGGLPTVGQNISKSTPAFSFSNTIFPSNDQDSNRVQLRRRNGVWILESDKGTRTSTRTLGTASKYGNVDNWI</sequence>
<feature type="transmembrane region" description="Helical" evidence="2">
    <location>
        <begin position="524"/>
        <end position="547"/>
    </location>
</feature>
<feature type="transmembrane region" description="Helical" evidence="2">
    <location>
        <begin position="91"/>
        <end position="116"/>
    </location>
</feature>